<dbReference type="PIRSF" id="PIRSF002741">
    <property type="entry name" value="MppA"/>
    <property type="match status" value="1"/>
</dbReference>
<dbReference type="Pfam" id="PF00496">
    <property type="entry name" value="SBP_bac_5"/>
    <property type="match status" value="1"/>
</dbReference>
<dbReference type="EMBL" id="MLCO01000111">
    <property type="protein sequence ID" value="ONG53166.1"/>
    <property type="molecule type" value="Genomic_DNA"/>
</dbReference>
<dbReference type="Gene3D" id="3.10.105.10">
    <property type="entry name" value="Dipeptide-binding Protein, Domain 3"/>
    <property type="match status" value="1"/>
</dbReference>
<dbReference type="Gene3D" id="3.90.76.10">
    <property type="entry name" value="Dipeptide-binding Protein, Domain 1"/>
    <property type="match status" value="1"/>
</dbReference>
<proteinExistence type="inferred from homology"/>
<keyword evidence="8" id="KW-1185">Reference proteome</keyword>
<dbReference type="InterPro" id="IPR000914">
    <property type="entry name" value="SBP_5_dom"/>
</dbReference>
<dbReference type="SUPFAM" id="SSF53850">
    <property type="entry name" value="Periplasmic binding protein-like II"/>
    <property type="match status" value="1"/>
</dbReference>
<accession>A0A1V2H1H4</accession>
<dbReference type="InterPro" id="IPR006311">
    <property type="entry name" value="TAT_signal"/>
</dbReference>
<dbReference type="CDD" id="cd08498">
    <property type="entry name" value="PBP2_NikA_DppA_OppA_like_2"/>
    <property type="match status" value="1"/>
</dbReference>
<evidence type="ECO:0000259" key="6">
    <source>
        <dbReference type="Pfam" id="PF00496"/>
    </source>
</evidence>
<feature type="domain" description="Solute-binding protein family 5" evidence="6">
    <location>
        <begin position="77"/>
        <end position="448"/>
    </location>
</feature>
<dbReference type="PROSITE" id="PS51318">
    <property type="entry name" value="TAT"/>
    <property type="match status" value="1"/>
</dbReference>
<keyword evidence="3" id="KW-0813">Transport</keyword>
<protein>
    <submittedName>
        <fullName evidence="7">ABC transporter substrate-binding protein</fullName>
    </submittedName>
</protein>
<evidence type="ECO:0000313" key="8">
    <source>
        <dbReference type="Proteomes" id="UP000188879"/>
    </source>
</evidence>
<evidence type="ECO:0000313" key="7">
    <source>
        <dbReference type="EMBL" id="ONG53166.1"/>
    </source>
</evidence>
<reference evidence="7 8" key="1">
    <citation type="submission" date="2016-10" db="EMBL/GenBank/DDBJ databases">
        <title>Draft Genome sequence of Roseomonas sp. strain M3.</title>
        <authorList>
            <person name="Subhash Y."/>
            <person name="Lee S."/>
        </authorList>
    </citation>
    <scope>NUCLEOTIDE SEQUENCE [LARGE SCALE GENOMIC DNA]</scope>
    <source>
        <strain evidence="7 8">M3</strain>
    </source>
</reference>
<dbReference type="GO" id="GO:1904680">
    <property type="term" value="F:peptide transmembrane transporter activity"/>
    <property type="evidence" value="ECO:0007669"/>
    <property type="project" value="TreeGrafter"/>
</dbReference>
<sequence>MTTPRPTWLRRRRAALAAAGLLLAAAAPQAATAQSLRIGAGAPATSLDPHFHNNGPNNALTMHLFDRLVERDARARPQPALAEGWTQISDTVWEFRLRRGVAWHDGRPFTADDVLFSFERAPLVPNSPGGFGAFLRMVARAEAVDPHTLRIHTRQPHPLLPVDLGSVSIVSRHAGTGAGTEDYNSGRAAIGTGPYRLGEYRPGTVAVLLRNEAWWGGAEPWARVEYRFLANDTARTAALLAGDVDVIDQIPSSDLARLKRDPKVTVSEIASLRTMFIAPVHSIAGNSPQATDNAGRPLPQNPFRDLRVRQALSLAIQRDALVERVMEGAAQPTAQWLPEGAFGHNPAVRPTPFDPDRARALLAEAGYPEGFRLTLTTPNDRWPNDARLTQAVAQMWTRIGVRTTVEALPYSAFVPRRTRQEFLVQMAAWGSSTGEAINYLVSIAGTADRSRLTGAANMWGWSDPQLDAMTAEASATLDDAAREALLRRAVAHYVATTPYIQLLQLTNSWGLRRGLVHDPRMDERTVAMGIRPAP</sequence>
<evidence type="ECO:0000256" key="5">
    <source>
        <dbReference type="SAM" id="SignalP"/>
    </source>
</evidence>
<feature type="chain" id="PRO_5013138355" evidence="5">
    <location>
        <begin position="34"/>
        <end position="534"/>
    </location>
</feature>
<evidence type="ECO:0000256" key="2">
    <source>
        <dbReference type="ARBA" id="ARBA00005695"/>
    </source>
</evidence>
<organism evidence="7 8">
    <name type="scientific">Teichococcus deserti</name>
    <dbReference type="NCBI Taxonomy" id="1817963"/>
    <lineage>
        <taxon>Bacteria</taxon>
        <taxon>Pseudomonadati</taxon>
        <taxon>Pseudomonadota</taxon>
        <taxon>Alphaproteobacteria</taxon>
        <taxon>Acetobacterales</taxon>
        <taxon>Roseomonadaceae</taxon>
        <taxon>Roseomonas</taxon>
    </lineage>
</organism>
<keyword evidence="4 5" id="KW-0732">Signal</keyword>
<evidence type="ECO:0000256" key="1">
    <source>
        <dbReference type="ARBA" id="ARBA00004418"/>
    </source>
</evidence>
<dbReference type="Proteomes" id="UP000188879">
    <property type="component" value="Unassembled WGS sequence"/>
</dbReference>
<dbReference type="InterPro" id="IPR030678">
    <property type="entry name" value="Peptide/Ni-bd"/>
</dbReference>
<evidence type="ECO:0000256" key="3">
    <source>
        <dbReference type="ARBA" id="ARBA00022448"/>
    </source>
</evidence>
<dbReference type="GO" id="GO:0030288">
    <property type="term" value="C:outer membrane-bounded periplasmic space"/>
    <property type="evidence" value="ECO:0007669"/>
    <property type="project" value="UniProtKB-ARBA"/>
</dbReference>
<feature type="signal peptide" evidence="5">
    <location>
        <begin position="1"/>
        <end position="33"/>
    </location>
</feature>
<dbReference type="Gene3D" id="3.40.190.10">
    <property type="entry name" value="Periplasmic binding protein-like II"/>
    <property type="match status" value="1"/>
</dbReference>
<comment type="similarity">
    <text evidence="2">Belongs to the bacterial solute-binding protein 5 family.</text>
</comment>
<comment type="caution">
    <text evidence="7">The sequence shown here is derived from an EMBL/GenBank/DDBJ whole genome shotgun (WGS) entry which is preliminary data.</text>
</comment>
<dbReference type="OrthoDB" id="9773508at2"/>
<dbReference type="RefSeq" id="WP_076957820.1">
    <property type="nucleotide sequence ID" value="NZ_MLCO01000111.1"/>
</dbReference>
<dbReference type="AlphaFoldDB" id="A0A1V2H1H4"/>
<name>A0A1V2H1H4_9PROT</name>
<dbReference type="GO" id="GO:0015833">
    <property type="term" value="P:peptide transport"/>
    <property type="evidence" value="ECO:0007669"/>
    <property type="project" value="TreeGrafter"/>
</dbReference>
<comment type="subcellular location">
    <subcellularLocation>
        <location evidence="1">Periplasm</location>
    </subcellularLocation>
</comment>
<evidence type="ECO:0000256" key="4">
    <source>
        <dbReference type="ARBA" id="ARBA00022729"/>
    </source>
</evidence>
<dbReference type="InterPro" id="IPR039424">
    <property type="entry name" value="SBP_5"/>
</dbReference>
<gene>
    <name evidence="7" type="ORF">BKE38_13195</name>
</gene>
<dbReference type="PANTHER" id="PTHR30290">
    <property type="entry name" value="PERIPLASMIC BINDING COMPONENT OF ABC TRANSPORTER"/>
    <property type="match status" value="1"/>
</dbReference>
<dbReference type="GO" id="GO:0043190">
    <property type="term" value="C:ATP-binding cassette (ABC) transporter complex"/>
    <property type="evidence" value="ECO:0007669"/>
    <property type="project" value="InterPro"/>
</dbReference>
<dbReference type="PANTHER" id="PTHR30290:SF9">
    <property type="entry name" value="OLIGOPEPTIDE-BINDING PROTEIN APPA"/>
    <property type="match status" value="1"/>
</dbReference>